<dbReference type="Pfam" id="PF13499">
    <property type="entry name" value="EF-hand_7"/>
    <property type="match status" value="1"/>
</dbReference>
<dbReference type="GO" id="GO:0005509">
    <property type="term" value="F:calcium ion binding"/>
    <property type="evidence" value="ECO:0007669"/>
    <property type="project" value="InterPro"/>
</dbReference>
<dbReference type="SUPFAM" id="SSF47473">
    <property type="entry name" value="EF-hand"/>
    <property type="match status" value="2"/>
</dbReference>
<dbReference type="InterPro" id="IPR011992">
    <property type="entry name" value="EF-hand-dom_pair"/>
</dbReference>
<dbReference type="SMART" id="SM00054">
    <property type="entry name" value="EFh"/>
    <property type="match status" value="3"/>
</dbReference>
<keyword evidence="3" id="KW-0479">Metal-binding</keyword>
<dbReference type="KEGG" id="cvg:107087217"/>
<dbReference type="STRING" id="28743.ENSCVAP00000020908"/>
<keyword evidence="12" id="KW-1185">Reference proteome</keyword>
<dbReference type="InterPro" id="IPR002048">
    <property type="entry name" value="EF_hand_dom"/>
</dbReference>
<evidence type="ECO:0000256" key="2">
    <source>
        <dbReference type="ARBA" id="ARBA00022475"/>
    </source>
</evidence>
<evidence type="ECO:0000259" key="10">
    <source>
        <dbReference type="PROSITE" id="PS50222"/>
    </source>
</evidence>
<evidence type="ECO:0000313" key="11">
    <source>
        <dbReference type="Ensembl" id="ENSCVAP00000020908.1"/>
    </source>
</evidence>
<feature type="compositionally biased region" description="Low complexity" evidence="9">
    <location>
        <begin position="180"/>
        <end position="197"/>
    </location>
</feature>
<evidence type="ECO:0000256" key="7">
    <source>
        <dbReference type="ARBA" id="ARBA00023273"/>
    </source>
</evidence>
<dbReference type="PANTHER" id="PTHR46819">
    <property type="entry name" value="EF-HAND CALCIUM-BINDING DOMAIN-CONTAINING PROTEIN 7"/>
    <property type="match status" value="1"/>
</dbReference>
<evidence type="ECO:0000256" key="8">
    <source>
        <dbReference type="ARBA" id="ARBA00069151"/>
    </source>
</evidence>
<accession>A0A3Q2DN24</accession>
<keyword evidence="2" id="KW-1003">Cell membrane</keyword>
<dbReference type="GO" id="GO:0060170">
    <property type="term" value="C:ciliary membrane"/>
    <property type="evidence" value="ECO:0007669"/>
    <property type="project" value="UniProtKB-SubCell"/>
</dbReference>
<dbReference type="AlphaFoldDB" id="A0A3Q2DN24"/>
<keyword evidence="7" id="KW-0966">Cell projection</keyword>
<feature type="domain" description="EF-hand" evidence="10">
    <location>
        <begin position="83"/>
        <end position="118"/>
    </location>
</feature>
<dbReference type="Gene3D" id="1.10.238.10">
    <property type="entry name" value="EF-hand"/>
    <property type="match status" value="2"/>
</dbReference>
<reference evidence="11" key="1">
    <citation type="submission" date="2025-08" db="UniProtKB">
        <authorList>
            <consortium name="Ensembl"/>
        </authorList>
    </citation>
    <scope>IDENTIFICATION</scope>
</reference>
<organism evidence="11 12">
    <name type="scientific">Cyprinodon variegatus</name>
    <name type="common">Sheepshead minnow</name>
    <dbReference type="NCBI Taxonomy" id="28743"/>
    <lineage>
        <taxon>Eukaryota</taxon>
        <taxon>Metazoa</taxon>
        <taxon>Chordata</taxon>
        <taxon>Craniata</taxon>
        <taxon>Vertebrata</taxon>
        <taxon>Euteleostomi</taxon>
        <taxon>Actinopterygii</taxon>
        <taxon>Neopterygii</taxon>
        <taxon>Teleostei</taxon>
        <taxon>Neoteleostei</taxon>
        <taxon>Acanthomorphata</taxon>
        <taxon>Ovalentaria</taxon>
        <taxon>Atherinomorphae</taxon>
        <taxon>Cyprinodontiformes</taxon>
        <taxon>Cyprinodontidae</taxon>
        <taxon>Cyprinodon</taxon>
    </lineage>
</organism>
<dbReference type="GO" id="GO:0098797">
    <property type="term" value="C:plasma membrane protein complex"/>
    <property type="evidence" value="ECO:0007669"/>
    <property type="project" value="TreeGrafter"/>
</dbReference>
<dbReference type="InterPro" id="IPR052266">
    <property type="entry name" value="Miro-EF-hand_domain"/>
</dbReference>
<feature type="domain" description="EF-hand" evidence="10">
    <location>
        <begin position="119"/>
        <end position="154"/>
    </location>
</feature>
<dbReference type="PROSITE" id="PS50222">
    <property type="entry name" value="EF_HAND_2"/>
    <property type="match status" value="3"/>
</dbReference>
<comment type="subcellular location">
    <subcellularLocation>
        <location evidence="1">Cell projection</location>
        <location evidence="1">Cilium membrane</location>
        <topology evidence="1">Peripheral membrane protein</topology>
        <orientation evidence="1">Cytoplasmic side</orientation>
    </subcellularLocation>
</comment>
<evidence type="ECO:0000313" key="12">
    <source>
        <dbReference type="Proteomes" id="UP000265020"/>
    </source>
</evidence>
<reference evidence="11" key="2">
    <citation type="submission" date="2025-09" db="UniProtKB">
        <authorList>
            <consortium name="Ensembl"/>
        </authorList>
    </citation>
    <scope>IDENTIFICATION</scope>
</reference>
<keyword evidence="5" id="KW-0106">Calcium</keyword>
<dbReference type="InterPro" id="IPR018247">
    <property type="entry name" value="EF_Hand_1_Ca_BS"/>
</dbReference>
<keyword evidence="4" id="KW-0677">Repeat</keyword>
<feature type="compositionally biased region" description="Low complexity" evidence="9">
    <location>
        <begin position="209"/>
        <end position="235"/>
    </location>
</feature>
<dbReference type="PROSITE" id="PS00018">
    <property type="entry name" value="EF_HAND_1"/>
    <property type="match status" value="2"/>
</dbReference>
<dbReference type="OMA" id="KTIDKYW"/>
<protein>
    <recommendedName>
        <fullName evidence="8">EF-hand calcium-binding domain-containing protein 7</fullName>
    </recommendedName>
</protein>
<dbReference type="GeneID" id="107087217"/>
<sequence length="614" mass="69125">MSSLESARPSDEDEFFYMQCRAAYLAVFRSSLANICSKQQLCRVLQQAGRNPSHATLNKYWTSKTTKLNFDDFCEILKCERKTEEAELIRAFRKLDVNNDGYLTHSVLEKALTSRGEKMTAEEVNAVFSLVDINNDGKLDYAEFCRQLASTVEQCQTAALENLKADAKLKRQNFGSQLYSPPKSSVASPSSASTSQHAESDSTTKKDSQCPSRPPSARSRRSSLSNSVTMVSSSSKAAKVLEPPGLQDWHRICMKGCFFVEDNGSISSLQYRLHLPQTSSIYLTIQPLNLSHRPDKPQRWMNVDTALFVTSAGETKEDSSLVCFTESKDKEKYVWKGELNAGTYHLLPFTSGCRLRKQGKNSFPDKSVKLVYKTDTGELDLTSELREVLSEIFEVIDLDGNGLLSMEEYNFFELRTSGEKCDSDAWAVCKENFDMRKNQLTRQGFMELNLMEATEKDGDPADLWMTLESMGYNRLLEMVEACPFQIDVYCEGTRPSMQPLNMDSGTKLLNQALQKSITSRFGAKALRGHDNVFIYTYKGDCRISSLIANKANQKVTVHVNNEQSRNCCSSRGMTTFAVEVPPRTKMVCQHVLPMNENQDWIYNCVETSLSSTSS</sequence>
<name>A0A3Q2DN24_CYPVA</name>
<dbReference type="PANTHER" id="PTHR46819:SF1">
    <property type="entry name" value="EF-HAND CALCIUM-BINDING DOMAIN-CONTAINING PROTEIN 7"/>
    <property type="match status" value="1"/>
</dbReference>
<feature type="domain" description="EF-hand" evidence="10">
    <location>
        <begin position="384"/>
        <end position="419"/>
    </location>
</feature>
<dbReference type="GO" id="GO:1903569">
    <property type="term" value="P:positive regulation of protein localization to ciliary membrane"/>
    <property type="evidence" value="ECO:0007669"/>
    <property type="project" value="TreeGrafter"/>
</dbReference>
<evidence type="ECO:0000256" key="3">
    <source>
        <dbReference type="ARBA" id="ARBA00022723"/>
    </source>
</evidence>
<dbReference type="Pfam" id="PF13202">
    <property type="entry name" value="EF-hand_5"/>
    <property type="match status" value="1"/>
</dbReference>
<evidence type="ECO:0000256" key="5">
    <source>
        <dbReference type="ARBA" id="ARBA00022837"/>
    </source>
</evidence>
<evidence type="ECO:0000256" key="6">
    <source>
        <dbReference type="ARBA" id="ARBA00023136"/>
    </source>
</evidence>
<feature type="region of interest" description="Disordered" evidence="9">
    <location>
        <begin position="177"/>
        <end position="237"/>
    </location>
</feature>
<dbReference type="CTD" id="84455"/>
<evidence type="ECO:0000256" key="1">
    <source>
        <dbReference type="ARBA" id="ARBA00004522"/>
    </source>
</evidence>
<dbReference type="FunFam" id="1.10.238.10:FF:000193">
    <property type="entry name" value="EF-hand calcium-binding domain-containing protein 7"/>
    <property type="match status" value="1"/>
</dbReference>
<dbReference type="CDD" id="cd00051">
    <property type="entry name" value="EFh"/>
    <property type="match status" value="1"/>
</dbReference>
<dbReference type="OrthoDB" id="26525at2759"/>
<evidence type="ECO:0000256" key="4">
    <source>
        <dbReference type="ARBA" id="ARBA00022737"/>
    </source>
</evidence>
<feature type="compositionally biased region" description="Basic and acidic residues" evidence="9">
    <location>
        <begin position="198"/>
        <end position="208"/>
    </location>
</feature>
<dbReference type="RefSeq" id="XP_015234147.1">
    <property type="nucleotide sequence ID" value="XM_015378661.1"/>
</dbReference>
<evidence type="ECO:0000256" key="9">
    <source>
        <dbReference type="SAM" id="MobiDB-lite"/>
    </source>
</evidence>
<dbReference type="Proteomes" id="UP000265020">
    <property type="component" value="Unassembled WGS sequence"/>
</dbReference>
<proteinExistence type="predicted"/>
<dbReference type="GeneTree" id="ENSGT00390000015466"/>
<dbReference type="Ensembl" id="ENSCVAT00000013131.1">
    <property type="protein sequence ID" value="ENSCVAP00000020908.1"/>
    <property type="gene ID" value="ENSCVAG00000002607.1"/>
</dbReference>
<keyword evidence="6" id="KW-0472">Membrane</keyword>